<feature type="compositionally biased region" description="Low complexity" evidence="6">
    <location>
        <begin position="513"/>
        <end position="532"/>
    </location>
</feature>
<feature type="domain" description="RING-type" evidence="7">
    <location>
        <begin position="37"/>
        <end position="83"/>
    </location>
</feature>
<dbReference type="Gene3D" id="3.30.160.60">
    <property type="entry name" value="Classic Zinc Finger"/>
    <property type="match status" value="1"/>
</dbReference>
<keyword evidence="5" id="KW-0175">Coiled coil</keyword>
<dbReference type="EMBL" id="JADWDJ010000013">
    <property type="protein sequence ID" value="KAG5271335.1"/>
    <property type="molecule type" value="Genomic_DNA"/>
</dbReference>
<feature type="compositionally biased region" description="Polar residues" evidence="6">
    <location>
        <begin position="964"/>
        <end position="1009"/>
    </location>
</feature>
<keyword evidence="2 4" id="KW-0863">Zinc-finger</keyword>
<dbReference type="GO" id="GO:0061630">
    <property type="term" value="F:ubiquitin protein ligase activity"/>
    <property type="evidence" value="ECO:0007669"/>
    <property type="project" value="TreeGrafter"/>
</dbReference>
<accession>A0AAV6G8P8</accession>
<feature type="domain" description="B box-type" evidence="8">
    <location>
        <begin position="106"/>
        <end position="152"/>
    </location>
</feature>
<gene>
    <name evidence="9" type="ORF">AALO_G00178590</name>
</gene>
<dbReference type="PROSITE" id="PS50119">
    <property type="entry name" value="ZF_BBOX"/>
    <property type="match status" value="2"/>
</dbReference>
<keyword evidence="3" id="KW-0862">Zinc</keyword>
<proteinExistence type="predicted"/>
<feature type="compositionally biased region" description="Polar residues" evidence="6">
    <location>
        <begin position="791"/>
        <end position="808"/>
    </location>
</feature>
<evidence type="ECO:0000256" key="4">
    <source>
        <dbReference type="PROSITE-ProRule" id="PRU00024"/>
    </source>
</evidence>
<feature type="coiled-coil region" evidence="5">
    <location>
        <begin position="197"/>
        <end position="231"/>
    </location>
</feature>
<feature type="compositionally biased region" description="Polar residues" evidence="6">
    <location>
        <begin position="1058"/>
        <end position="1075"/>
    </location>
</feature>
<dbReference type="SUPFAM" id="SSF57845">
    <property type="entry name" value="B-box zinc-binding domain"/>
    <property type="match status" value="1"/>
</dbReference>
<feature type="domain" description="B box-type" evidence="8">
    <location>
        <begin position="159"/>
        <end position="200"/>
    </location>
</feature>
<dbReference type="Gene3D" id="3.30.40.10">
    <property type="entry name" value="Zinc/RING finger domain, C3HC4 (zinc finger)"/>
    <property type="match status" value="1"/>
</dbReference>
<feature type="compositionally biased region" description="Basic and acidic residues" evidence="6">
    <location>
        <begin position="1015"/>
        <end position="1031"/>
    </location>
</feature>
<sequence>MSVANIQKKLDNIDVGPVEQDVSSAAEGKASSSLENCCVCDTPLHQSRLPQLFPCLHSACRTCLSKQHVEENNRKSIECPSCKKLFGITEITENILFMQSLPSSESDVFKCGGCEELGISGWCKDCGEFLCSECVSAHSRVKLTRSHTIVAQELSEGSHPTQYCPAHREEPLKFFCMTCSQLTCRNCQLVDHRNHSYQMITEAVSALREKLQSLQGQVTKHKEQVKQSELDLDQRLRNIADLKTSLKRKLSLVVSKMHRALLIKGLDLFQSASAVYGREEKQLFQRKTSLRRIEKRQDYIISFIEKTLSIEGHAGILLKNRIESQIKDLLLQSVNPPSSMLELNVQVNQSIMTSVENFGGISLRLVPFERYQSNQSESLLQTVPNLQNVPKDCIINTVTSTSSSPDSSTQEATLLGRSPVASPSHHSQSHNAPLGIPQSAACSSNSPQSSTSSHGQTGPKVCIVNTATSTTSPDTSAQTALHGQSPTVPHSHHSQPKSAPLGHSAQSTLQTTSAPSNAPQSQSASSNSLQLPRSSLPHAQPDVNRPALQHHNAVLPLYVPSTSFQQQSHQSQTAFLVLSTPVISNPPQVLCGPFSIANVTEKSVKPQSAPQVQVHSGSANSSANSTRPSHTSKPELTASHSPLSSHPKSAQQPSPARYVQLIRPAPAQTQSSLNALSASTDSGKAQSGHADTQASTFQPPPSAVVQQVQVSSVDPQHSLAHPTVSPLDQHSTQSSLLQRPPLTKHPQTIRPTSADTGKAQSGHSQSQPNTFQPPPSALVQQVQVVSVDAHNPQSRPAVSSLDQHNPLSSHPKPPPQAPLSASTHSGKAQSGRSEIQSNTSQPPPSALIQQIKVSSVDAQHSQSPPTASPLDQPRTMSSHQKPLQQASQSKAALSNPILYNILQVPSADTQNPQSSKTAFNKSLSLQDPRTMKLIAKRIAMLKKKSTNNFKRRPPKVWKFHECHSSSGSDETNQHSLSGSNASVSSPTGLPDPQSDTQTLTIQQTTSKTQCLEEPSEQRDTPPQLTKDDHNIHTNWLNGLPQSFREILGVSPLEKEGQDSPQTDIVKTEDPQTLSRPKSEDSVSVLVTPIL</sequence>
<feature type="compositionally biased region" description="Low complexity" evidence="6">
    <location>
        <begin position="437"/>
        <end position="453"/>
    </location>
</feature>
<dbReference type="SMART" id="SM00336">
    <property type="entry name" value="BBOX"/>
    <property type="match status" value="2"/>
</dbReference>
<feature type="compositionally biased region" description="Polar residues" evidence="6">
    <location>
        <begin position="874"/>
        <end position="890"/>
    </location>
</feature>
<feature type="compositionally biased region" description="Polar residues" evidence="6">
    <location>
        <begin position="847"/>
        <end position="865"/>
    </location>
</feature>
<dbReference type="GO" id="GO:0045087">
    <property type="term" value="P:innate immune response"/>
    <property type="evidence" value="ECO:0007669"/>
    <property type="project" value="TreeGrafter"/>
</dbReference>
<feature type="compositionally biased region" description="Low complexity" evidence="6">
    <location>
        <begin position="703"/>
        <end position="718"/>
    </location>
</feature>
<evidence type="ECO:0000256" key="2">
    <source>
        <dbReference type="ARBA" id="ARBA00022771"/>
    </source>
</evidence>
<comment type="caution">
    <text evidence="9">The sequence shown here is derived from an EMBL/GenBank/DDBJ whole genome shotgun (WGS) entry which is preliminary data.</text>
</comment>
<dbReference type="Pfam" id="PF00643">
    <property type="entry name" value="zf-B_box"/>
    <property type="match status" value="2"/>
</dbReference>
<evidence type="ECO:0000313" key="10">
    <source>
        <dbReference type="Proteomes" id="UP000823561"/>
    </source>
</evidence>
<dbReference type="PANTHER" id="PTHR25462:SF299">
    <property type="entry name" value="E3 UBIQUITIN-PROTEIN LIGASE TRIM56"/>
    <property type="match status" value="1"/>
</dbReference>
<evidence type="ECO:0000256" key="3">
    <source>
        <dbReference type="ARBA" id="ARBA00022833"/>
    </source>
</evidence>
<dbReference type="GO" id="GO:0008270">
    <property type="term" value="F:zinc ion binding"/>
    <property type="evidence" value="ECO:0007669"/>
    <property type="project" value="UniProtKB-KW"/>
</dbReference>
<evidence type="ECO:0000313" key="9">
    <source>
        <dbReference type="EMBL" id="KAG5271335.1"/>
    </source>
</evidence>
<feature type="compositionally biased region" description="Polar residues" evidence="6">
    <location>
        <begin position="607"/>
        <end position="631"/>
    </location>
</feature>
<feature type="compositionally biased region" description="Polar residues" evidence="6">
    <location>
        <begin position="819"/>
        <end position="840"/>
    </location>
</feature>
<evidence type="ECO:0000256" key="5">
    <source>
        <dbReference type="SAM" id="Coils"/>
    </source>
</evidence>
<evidence type="ECO:0000259" key="7">
    <source>
        <dbReference type="PROSITE" id="PS50089"/>
    </source>
</evidence>
<dbReference type="SUPFAM" id="SSF57850">
    <property type="entry name" value="RING/U-box"/>
    <property type="match status" value="1"/>
</dbReference>
<evidence type="ECO:0000256" key="1">
    <source>
        <dbReference type="ARBA" id="ARBA00022723"/>
    </source>
</evidence>
<feature type="compositionally biased region" description="Polar residues" evidence="6">
    <location>
        <begin position="745"/>
        <end position="770"/>
    </location>
</feature>
<protein>
    <submittedName>
        <fullName evidence="9">Uncharacterized protein</fullName>
    </submittedName>
</protein>
<feature type="compositionally biased region" description="Polar residues" evidence="6">
    <location>
        <begin position="669"/>
        <end position="697"/>
    </location>
</feature>
<name>A0AAV6G8P8_9TELE</name>
<feature type="region of interest" description="Disordered" evidence="6">
    <location>
        <begin position="788"/>
        <end position="890"/>
    </location>
</feature>
<dbReference type="InterPro" id="IPR013083">
    <property type="entry name" value="Znf_RING/FYVE/PHD"/>
</dbReference>
<dbReference type="GO" id="GO:0060340">
    <property type="term" value="P:positive regulation of type I interferon-mediated signaling pathway"/>
    <property type="evidence" value="ECO:0007669"/>
    <property type="project" value="TreeGrafter"/>
</dbReference>
<reference evidence="9" key="1">
    <citation type="submission" date="2020-10" db="EMBL/GenBank/DDBJ databases">
        <title>Chromosome-scale genome assembly of the Allis shad, Alosa alosa.</title>
        <authorList>
            <person name="Margot Z."/>
            <person name="Christophe K."/>
            <person name="Cabau C."/>
            <person name="Louis A."/>
            <person name="Berthelot C."/>
            <person name="Parey E."/>
            <person name="Roest Crollius H."/>
            <person name="Montfort J."/>
            <person name="Robinson-Rechavi M."/>
            <person name="Bucao C."/>
            <person name="Bouchez O."/>
            <person name="Gislard M."/>
            <person name="Lluch J."/>
            <person name="Milhes M."/>
            <person name="Lampietro C."/>
            <person name="Lopez Roques C."/>
            <person name="Donnadieu C."/>
            <person name="Braasch I."/>
            <person name="Desvignes T."/>
            <person name="Postlethwait J."/>
            <person name="Bobe J."/>
            <person name="Guiguen Y."/>
        </authorList>
    </citation>
    <scope>NUCLEOTIDE SEQUENCE</scope>
    <source>
        <strain evidence="9">M-15738</strain>
        <tissue evidence="9">Blood</tissue>
    </source>
</reference>
<dbReference type="InterPro" id="IPR000315">
    <property type="entry name" value="Znf_B-box"/>
</dbReference>
<feature type="region of interest" description="Disordered" evidence="6">
    <location>
        <begin position="1052"/>
        <end position="1090"/>
    </location>
</feature>
<dbReference type="AlphaFoldDB" id="A0AAV6G8P8"/>
<keyword evidence="1" id="KW-0479">Metal-binding</keyword>
<feature type="region of interest" description="Disordered" evidence="6">
    <location>
        <begin position="607"/>
        <end position="655"/>
    </location>
</feature>
<dbReference type="GO" id="GO:0005654">
    <property type="term" value="C:nucleoplasm"/>
    <property type="evidence" value="ECO:0007669"/>
    <property type="project" value="TreeGrafter"/>
</dbReference>
<feature type="region of interest" description="Disordered" evidence="6">
    <location>
        <begin position="669"/>
        <end position="775"/>
    </location>
</feature>
<evidence type="ECO:0000256" key="6">
    <source>
        <dbReference type="SAM" id="MobiDB-lite"/>
    </source>
</evidence>
<dbReference type="Proteomes" id="UP000823561">
    <property type="component" value="Chromosome 13"/>
</dbReference>
<dbReference type="PROSITE" id="PS50089">
    <property type="entry name" value="ZF_RING_2"/>
    <property type="match status" value="1"/>
</dbReference>
<dbReference type="CDD" id="cd19775">
    <property type="entry name" value="Bbox2_TIF1_C-VI"/>
    <property type="match status" value="1"/>
</dbReference>
<organism evidence="9 10">
    <name type="scientific">Alosa alosa</name>
    <name type="common">allis shad</name>
    <dbReference type="NCBI Taxonomy" id="278164"/>
    <lineage>
        <taxon>Eukaryota</taxon>
        <taxon>Metazoa</taxon>
        <taxon>Chordata</taxon>
        <taxon>Craniata</taxon>
        <taxon>Vertebrata</taxon>
        <taxon>Euteleostomi</taxon>
        <taxon>Actinopterygii</taxon>
        <taxon>Neopterygii</taxon>
        <taxon>Teleostei</taxon>
        <taxon>Clupei</taxon>
        <taxon>Clupeiformes</taxon>
        <taxon>Clupeoidei</taxon>
        <taxon>Clupeidae</taxon>
        <taxon>Alosa</taxon>
    </lineage>
</organism>
<feature type="compositionally biased region" description="Low complexity" evidence="6">
    <location>
        <begin position="466"/>
        <end position="480"/>
    </location>
</feature>
<dbReference type="SMART" id="SM00184">
    <property type="entry name" value="RING"/>
    <property type="match status" value="1"/>
</dbReference>
<dbReference type="InterPro" id="IPR001841">
    <property type="entry name" value="Znf_RING"/>
</dbReference>
<evidence type="ECO:0000259" key="8">
    <source>
        <dbReference type="PROSITE" id="PS50119"/>
    </source>
</evidence>
<feature type="region of interest" description="Disordered" evidence="6">
    <location>
        <begin position="418"/>
        <end position="544"/>
    </location>
</feature>
<feature type="compositionally biased region" description="Polar residues" evidence="6">
    <location>
        <begin position="638"/>
        <end position="654"/>
    </location>
</feature>
<feature type="region of interest" description="Disordered" evidence="6">
    <location>
        <begin position="946"/>
        <end position="1032"/>
    </location>
</feature>
<dbReference type="InterPro" id="IPR047153">
    <property type="entry name" value="TRIM45/56/19-like"/>
</dbReference>
<feature type="compositionally biased region" description="Basic residues" evidence="6">
    <location>
        <begin position="946"/>
        <end position="957"/>
    </location>
</feature>
<keyword evidence="10" id="KW-1185">Reference proteome</keyword>
<dbReference type="PANTHER" id="PTHR25462">
    <property type="entry name" value="BONUS, ISOFORM C-RELATED"/>
    <property type="match status" value="1"/>
</dbReference>
<feature type="compositionally biased region" description="Polar residues" evidence="6">
    <location>
        <begin position="726"/>
        <end position="737"/>
    </location>
</feature>